<evidence type="ECO:0000256" key="5">
    <source>
        <dbReference type="ARBA" id="ARBA00023089"/>
    </source>
</evidence>
<feature type="compositionally biased region" description="Polar residues" evidence="8">
    <location>
        <begin position="584"/>
        <end position="599"/>
    </location>
</feature>
<feature type="compositionally biased region" description="Pro residues" evidence="8">
    <location>
        <begin position="1185"/>
        <end position="1243"/>
    </location>
</feature>
<feature type="region of interest" description="Disordered" evidence="8">
    <location>
        <begin position="613"/>
        <end position="709"/>
    </location>
</feature>
<feature type="region of interest" description="Disordered" evidence="8">
    <location>
        <begin position="1182"/>
        <end position="1245"/>
    </location>
</feature>
<evidence type="ECO:0000256" key="7">
    <source>
        <dbReference type="ARBA" id="ARBA00023242"/>
    </source>
</evidence>
<dbReference type="SMART" id="SM00293">
    <property type="entry name" value="PWWP"/>
    <property type="match status" value="1"/>
</dbReference>
<feature type="compositionally biased region" description="Basic and acidic residues" evidence="8">
    <location>
        <begin position="322"/>
        <end position="341"/>
    </location>
</feature>
<feature type="compositionally biased region" description="Polar residues" evidence="8">
    <location>
        <begin position="185"/>
        <end position="196"/>
    </location>
</feature>
<dbReference type="InterPro" id="IPR008942">
    <property type="entry name" value="ENTH_VHS"/>
</dbReference>
<keyword evidence="6" id="KW-0804">Transcription</keyword>
<evidence type="ECO:0000256" key="3">
    <source>
        <dbReference type="ARBA" id="ARBA00022664"/>
    </source>
</evidence>
<feature type="compositionally biased region" description="Basic and acidic residues" evidence="8">
    <location>
        <begin position="523"/>
        <end position="534"/>
    </location>
</feature>
<feature type="compositionally biased region" description="Polar residues" evidence="8">
    <location>
        <begin position="162"/>
        <end position="176"/>
    </location>
</feature>
<keyword evidence="12" id="KW-1185">Reference proteome</keyword>
<feature type="compositionally biased region" description="Polar residues" evidence="8">
    <location>
        <begin position="145"/>
        <end position="154"/>
    </location>
</feature>
<evidence type="ECO:0008006" key="13">
    <source>
        <dbReference type="Google" id="ProtNLM"/>
    </source>
</evidence>
<dbReference type="EMBL" id="KK914276">
    <property type="protein sequence ID" value="KDP43318.1"/>
    <property type="molecule type" value="Genomic_DNA"/>
</dbReference>
<keyword evidence="3" id="KW-0507">mRNA processing</keyword>
<feature type="compositionally biased region" description="Polar residues" evidence="8">
    <location>
        <begin position="698"/>
        <end position="709"/>
    </location>
</feature>
<feature type="region of interest" description="Disordered" evidence="8">
    <location>
        <begin position="1087"/>
        <end position="1107"/>
    </location>
</feature>
<keyword evidence="7" id="KW-0539">Nucleus</keyword>
<evidence type="ECO:0000313" key="12">
    <source>
        <dbReference type="Proteomes" id="UP000027138"/>
    </source>
</evidence>
<feature type="region of interest" description="Disordered" evidence="8">
    <location>
        <begin position="1428"/>
        <end position="1463"/>
    </location>
</feature>
<feature type="compositionally biased region" description="Polar residues" evidence="8">
    <location>
        <begin position="440"/>
        <end position="454"/>
    </location>
</feature>
<evidence type="ECO:0000256" key="4">
    <source>
        <dbReference type="ARBA" id="ARBA00023015"/>
    </source>
</evidence>
<protein>
    <recommendedName>
        <fullName evidence="13">CID domain-containing protein</fullName>
    </recommendedName>
</protein>
<keyword evidence="2" id="KW-0217">Developmental protein</keyword>
<organism evidence="11 12">
    <name type="scientific">Jatropha curcas</name>
    <name type="common">Barbados nut</name>
    <dbReference type="NCBI Taxonomy" id="180498"/>
    <lineage>
        <taxon>Eukaryota</taxon>
        <taxon>Viridiplantae</taxon>
        <taxon>Streptophyta</taxon>
        <taxon>Embryophyta</taxon>
        <taxon>Tracheophyta</taxon>
        <taxon>Spermatophyta</taxon>
        <taxon>Magnoliopsida</taxon>
        <taxon>eudicotyledons</taxon>
        <taxon>Gunneridae</taxon>
        <taxon>Pentapetalae</taxon>
        <taxon>rosids</taxon>
        <taxon>fabids</taxon>
        <taxon>Malpighiales</taxon>
        <taxon>Euphorbiaceae</taxon>
        <taxon>Crotonoideae</taxon>
        <taxon>Jatropheae</taxon>
        <taxon>Jatropha</taxon>
    </lineage>
</organism>
<feature type="compositionally biased region" description="Polar residues" evidence="8">
    <location>
        <begin position="397"/>
        <end position="407"/>
    </location>
</feature>
<gene>
    <name evidence="11" type="ORF">JCGZ_24239</name>
</gene>
<dbReference type="GO" id="GO:0005634">
    <property type="term" value="C:nucleus"/>
    <property type="evidence" value="ECO:0007669"/>
    <property type="project" value="UniProtKB-SubCell"/>
</dbReference>
<dbReference type="PANTHER" id="PTHR12550">
    <property type="entry name" value="HEPATOMA-DERIVED GROWTH FACTOR-RELATED"/>
    <property type="match status" value="1"/>
</dbReference>
<dbReference type="SUPFAM" id="SSF63748">
    <property type="entry name" value="Tudor/PWWP/MBT"/>
    <property type="match status" value="1"/>
</dbReference>
<dbReference type="STRING" id="180498.A0A067L7W9"/>
<feature type="region of interest" description="Disordered" evidence="8">
    <location>
        <begin position="558"/>
        <end position="599"/>
    </location>
</feature>
<dbReference type="Pfam" id="PF04818">
    <property type="entry name" value="CID"/>
    <property type="match status" value="1"/>
</dbReference>
<keyword evidence="4" id="KW-0805">Transcription regulation</keyword>
<feature type="domain" description="PWWP" evidence="9">
    <location>
        <begin position="18"/>
        <end position="75"/>
    </location>
</feature>
<dbReference type="OrthoDB" id="62853at2759"/>
<dbReference type="Gene3D" id="2.30.30.140">
    <property type="match status" value="1"/>
</dbReference>
<evidence type="ECO:0000256" key="2">
    <source>
        <dbReference type="ARBA" id="ARBA00022473"/>
    </source>
</evidence>
<dbReference type="GO" id="GO:0006397">
    <property type="term" value="P:mRNA processing"/>
    <property type="evidence" value="ECO:0007669"/>
    <property type="project" value="UniProtKB-KW"/>
</dbReference>
<feature type="region of interest" description="Disordered" evidence="8">
    <location>
        <begin position="725"/>
        <end position="751"/>
    </location>
</feature>
<evidence type="ECO:0000259" key="9">
    <source>
        <dbReference type="SMART" id="SM00293"/>
    </source>
</evidence>
<dbReference type="FunFam" id="1.25.40.90:FF:000037">
    <property type="entry name" value="Enhancer of ag-4 2"/>
    <property type="match status" value="1"/>
</dbReference>
<feature type="domain" description="CID" evidence="10">
    <location>
        <begin position="901"/>
        <end position="1032"/>
    </location>
</feature>
<dbReference type="InterPro" id="IPR006569">
    <property type="entry name" value="CID_dom"/>
</dbReference>
<evidence type="ECO:0000313" key="11">
    <source>
        <dbReference type="EMBL" id="KDP43318.1"/>
    </source>
</evidence>
<keyword evidence="5" id="KW-0287">Flowering</keyword>
<feature type="compositionally biased region" description="Low complexity" evidence="8">
    <location>
        <begin position="636"/>
        <end position="645"/>
    </location>
</feature>
<dbReference type="SMART" id="SM00582">
    <property type="entry name" value="RPR"/>
    <property type="match status" value="1"/>
</dbReference>
<proteinExistence type="predicted"/>
<dbReference type="Gene3D" id="1.25.40.90">
    <property type="match status" value="1"/>
</dbReference>
<feature type="region of interest" description="Disordered" evidence="8">
    <location>
        <begin position="125"/>
        <end position="546"/>
    </location>
</feature>
<accession>A0A067L7W9</accession>
<evidence type="ECO:0000259" key="10">
    <source>
        <dbReference type="SMART" id="SM00582"/>
    </source>
</evidence>
<feature type="compositionally biased region" description="Basic and acidic residues" evidence="8">
    <location>
        <begin position="263"/>
        <end position="276"/>
    </location>
</feature>
<dbReference type="Proteomes" id="UP000027138">
    <property type="component" value="Unassembled WGS sequence"/>
</dbReference>
<evidence type="ECO:0000256" key="8">
    <source>
        <dbReference type="SAM" id="MobiDB-lite"/>
    </source>
</evidence>
<reference evidence="11 12" key="1">
    <citation type="journal article" date="2014" name="PLoS ONE">
        <title>Global Analysis of Gene Expression Profiles in Physic Nut (Jatropha curcas L.) Seedlings Exposed to Salt Stress.</title>
        <authorList>
            <person name="Zhang L."/>
            <person name="Zhang C."/>
            <person name="Wu P."/>
            <person name="Chen Y."/>
            <person name="Li M."/>
            <person name="Jiang H."/>
            <person name="Wu G."/>
        </authorList>
    </citation>
    <scope>NUCLEOTIDE SEQUENCE [LARGE SCALE GENOMIC DNA]</scope>
    <source>
        <strain evidence="12">cv. GZQX0401</strain>
        <tissue evidence="11">Young leaves</tissue>
    </source>
</reference>
<name>A0A067L7W9_JATCU</name>
<sequence>MAPGRKKGANKAKAKSQLSLGDLVLAKVKGFPAWPAKISRPEDWERPPDPKKYFVQFFGTQEIAFVAPADIQVFTSELMNKLSARCQGKTKYFAQAVKEICTAFQELQKEKSSGLLDDTDRLAFGGEAPSTDGIGDGIEGDLNDGTGTAGSNGETWDEEGDFNSNLKQCSQRQGQTEYEDVKPSISCNVKDSSSPVMSPEEEAKMSNGESPQLVLCKPCSDNPSSVKDEVSDDVNEDLSCTKNHGNGERARANGHKSKNMTTESKRRTEIDNEVCKSSRYAFPGSNEKMKGGGKENNASGGTIVDFSPDAVKSDSLVRTGKKAKELEKGKKKAMVLDRTHENVSNSSGDTVDKKKRPQSGLEKTIESLHPGKKSKNVGEGEDLGSESKLKNLKTDSPRSNPFKQSTFNERREILLALRAQRGKVKSEGSAQTGKLKIDILSQTGKLKNDVSSQVGKAKSDASPPASKVKSNASTQVGKARSDVPAQVKVKSDVSNDEAVLPVSKRRRRALEAMSDSPIINSNDKTEKNSLDLKTDSASNNSRVLVNQLPKRRRAVCLYDDDDEDEEPKTPVLGVSNKSIRAPSAVSNTSSRNDSNIGSSLNQQHLSSINIQPSVEDSTKVEHSSSKGLSSQFHNDSLSPSPLKSVKSPDAHDFLSPGKSEAYQLLSKDSKSLVTSPKKSPHPYPVIKPAKPLVKGPSGVTQKRVQTGSGKTSVLVSDSFNASQNHVVSQRNRAFVSGERPKSTPKPRTSDPIVLTETSTELEGGMEDRGSSLVDTRTPESVMSMKHLIAAAQAKRREAHSQHFSLGNPGSSFFSINDPQGRSPSPSPVQPFLPGTSTMLQTDSQAFYHRVNLVSPSTHVRQSASHDQVDAEEIEEQRVSSGHRAAGGSLSGGTEAAVSRDAFEGMIETLSRTKESIGRATRLAIDCAKYGIANEVVELLIRKLESEPSFHRKVDLFFLVDSITQCSHNQKGIAGASYVPTVQAALPRLLSAAAPPGAGARENRRQCLKVLRLWLERKILPESVLRRYMDDIGVSNDDSSAGFSLRRPSRAERAVDDPIREMEGMLVDEYGSNATFQLPGFLSSNVFEDEDEEEDLPSSSPKEDGDISSLAEATRTLGESETCVITPNDRRHCILEDVDGELEMEDVSGNQKDERPFTSGPFEVDAQQHCSDGVLEPVIDNSVVLPPLPEGSPPLPPDSPPPPPPLPSSPPPPPPPPPPTSPSPPPPPPPLPSQPPPPPVPPAGPLQSLVLQRSVPTQPSLVSQPILPSVSTLQSSPQLAYPPAVPHEYCSTASGNQLTQMSGNTHGNHMDVVVKSELYPQQSPCFTPTAVCSSQPSGYNTSRQLEYGHKDLYLKPQASQQNPHFQPGSAPFAQRPLHPNLPQASGHFSFAKPAIQQHPQHSYPCAYPLPSHPDGRRQFVGDEAWRMPSTEFNTDNQHGAWMSGRNPSHAGPSFGQDGYFRPPIERPPVNNMGFQLSSANNLPAGAPIPGHGVSHVLPCRPDMSALNCWRPA</sequence>
<dbReference type="PANTHER" id="PTHR12550:SF70">
    <property type="entry name" value="JIL-1 ANCHORING AND STABILIZING PROTEIN, ISOFORM A"/>
    <property type="match status" value="1"/>
</dbReference>
<feature type="compositionally biased region" description="Polar residues" evidence="8">
    <location>
        <begin position="625"/>
        <end position="635"/>
    </location>
</feature>
<evidence type="ECO:0000256" key="1">
    <source>
        <dbReference type="ARBA" id="ARBA00004123"/>
    </source>
</evidence>
<comment type="subcellular location">
    <subcellularLocation>
        <location evidence="1">Nucleus</location>
    </subcellularLocation>
</comment>
<dbReference type="GO" id="GO:0009908">
    <property type="term" value="P:flower development"/>
    <property type="evidence" value="ECO:0007669"/>
    <property type="project" value="UniProtKB-KW"/>
</dbReference>
<feature type="compositionally biased region" description="Basic and acidic residues" evidence="8">
    <location>
        <begin position="385"/>
        <end position="396"/>
    </location>
</feature>
<dbReference type="Pfam" id="PF00855">
    <property type="entry name" value="PWWP"/>
    <property type="match status" value="1"/>
</dbReference>
<feature type="compositionally biased region" description="Polar residues" evidence="8">
    <location>
        <begin position="535"/>
        <end position="544"/>
    </location>
</feature>
<dbReference type="InterPro" id="IPR000313">
    <property type="entry name" value="PWWP_dom"/>
</dbReference>
<evidence type="ECO:0000256" key="6">
    <source>
        <dbReference type="ARBA" id="ARBA00023163"/>
    </source>
</evidence>